<comment type="caution">
    <text evidence="2">The sequence shown here is derived from an EMBL/GenBank/DDBJ whole genome shotgun (WGS) entry which is preliminary data.</text>
</comment>
<name>A0A0F9C9P4_9ZZZZ</name>
<protein>
    <submittedName>
        <fullName evidence="2">Uncharacterized protein</fullName>
    </submittedName>
</protein>
<reference evidence="2" key="1">
    <citation type="journal article" date="2015" name="Nature">
        <title>Complex archaea that bridge the gap between prokaryotes and eukaryotes.</title>
        <authorList>
            <person name="Spang A."/>
            <person name="Saw J.H."/>
            <person name="Jorgensen S.L."/>
            <person name="Zaremba-Niedzwiedzka K."/>
            <person name="Martijn J."/>
            <person name="Lind A.E."/>
            <person name="van Eijk R."/>
            <person name="Schleper C."/>
            <person name="Guy L."/>
            <person name="Ettema T.J."/>
        </authorList>
    </citation>
    <scope>NUCLEOTIDE SEQUENCE</scope>
</reference>
<keyword evidence="1" id="KW-0812">Transmembrane</keyword>
<evidence type="ECO:0000256" key="1">
    <source>
        <dbReference type="SAM" id="Phobius"/>
    </source>
</evidence>
<feature type="transmembrane region" description="Helical" evidence="1">
    <location>
        <begin position="31"/>
        <end position="50"/>
    </location>
</feature>
<accession>A0A0F9C9P4</accession>
<sequence length="64" mass="7082">MKLQDRIAGAMAIILLLAIIALIFIEREIPSELWAIFGIATGWVFSRGVNGQINGVTRRRTNGE</sequence>
<dbReference type="EMBL" id="LAZR01045345">
    <property type="protein sequence ID" value="KKK99089.1"/>
    <property type="molecule type" value="Genomic_DNA"/>
</dbReference>
<feature type="transmembrane region" description="Helical" evidence="1">
    <location>
        <begin position="7"/>
        <end position="25"/>
    </location>
</feature>
<organism evidence="2">
    <name type="scientific">marine sediment metagenome</name>
    <dbReference type="NCBI Taxonomy" id="412755"/>
    <lineage>
        <taxon>unclassified sequences</taxon>
        <taxon>metagenomes</taxon>
        <taxon>ecological metagenomes</taxon>
    </lineage>
</organism>
<dbReference type="AlphaFoldDB" id="A0A0F9C9P4"/>
<proteinExistence type="predicted"/>
<keyword evidence="1" id="KW-0472">Membrane</keyword>
<keyword evidence="1" id="KW-1133">Transmembrane helix</keyword>
<evidence type="ECO:0000313" key="2">
    <source>
        <dbReference type="EMBL" id="KKK99089.1"/>
    </source>
</evidence>
<gene>
    <name evidence="2" type="ORF">LCGC14_2636230</name>
</gene>